<comment type="caution">
    <text evidence="3">The sequence shown here is derived from an EMBL/GenBank/DDBJ whole genome shotgun (WGS) entry which is preliminary data.</text>
</comment>
<dbReference type="InterPro" id="IPR052179">
    <property type="entry name" value="DD-CPase-like"/>
</dbReference>
<reference evidence="4" key="1">
    <citation type="submission" date="2017-09" db="EMBL/GenBank/DDBJ databases">
        <title>Depth-based differentiation of microbial function through sediment-hosted aquifers and enrichment of novel symbionts in the deep terrestrial subsurface.</title>
        <authorList>
            <person name="Probst A.J."/>
            <person name="Ladd B."/>
            <person name="Jarett J.K."/>
            <person name="Geller-Mcgrath D.E."/>
            <person name="Sieber C.M.K."/>
            <person name="Emerson J.B."/>
            <person name="Anantharaman K."/>
            <person name="Thomas B.C."/>
            <person name="Malmstrom R."/>
            <person name="Stieglmeier M."/>
            <person name="Klingl A."/>
            <person name="Woyke T."/>
            <person name="Ryan C.M."/>
            <person name="Banfield J.F."/>
        </authorList>
    </citation>
    <scope>NUCLEOTIDE SEQUENCE [LARGE SCALE GENOMIC DNA]</scope>
</reference>
<dbReference type="InterPro" id="IPR058193">
    <property type="entry name" value="VanY/YodJ_core_dom"/>
</dbReference>
<dbReference type="PANTHER" id="PTHR34385:SF1">
    <property type="entry name" value="PEPTIDOGLYCAN L-ALANYL-D-GLUTAMATE ENDOPEPTIDASE CWLK"/>
    <property type="match status" value="1"/>
</dbReference>
<keyword evidence="1" id="KW-0812">Transmembrane</keyword>
<feature type="transmembrane region" description="Helical" evidence="1">
    <location>
        <begin position="7"/>
        <end position="25"/>
    </location>
</feature>
<gene>
    <name evidence="3" type="ORF">COX64_04365</name>
</gene>
<dbReference type="Pfam" id="PF02557">
    <property type="entry name" value="VanY"/>
    <property type="match status" value="1"/>
</dbReference>
<dbReference type="SUPFAM" id="SSF55166">
    <property type="entry name" value="Hedgehog/DD-peptidase"/>
    <property type="match status" value="1"/>
</dbReference>
<evidence type="ECO:0000256" key="1">
    <source>
        <dbReference type="SAM" id="Phobius"/>
    </source>
</evidence>
<dbReference type="CDD" id="cd14852">
    <property type="entry name" value="LD-carboxypeptidase"/>
    <property type="match status" value="1"/>
</dbReference>
<evidence type="ECO:0000259" key="2">
    <source>
        <dbReference type="Pfam" id="PF02557"/>
    </source>
</evidence>
<dbReference type="InterPro" id="IPR003709">
    <property type="entry name" value="VanY-like_core_dom"/>
</dbReference>
<evidence type="ECO:0000313" key="3">
    <source>
        <dbReference type="EMBL" id="PJA12634.1"/>
    </source>
</evidence>
<keyword evidence="1" id="KW-0472">Membrane</keyword>
<accession>A0A2M7W120</accession>
<dbReference type="GO" id="GO:0008233">
    <property type="term" value="F:peptidase activity"/>
    <property type="evidence" value="ECO:0007669"/>
    <property type="project" value="InterPro"/>
</dbReference>
<dbReference type="InterPro" id="IPR009045">
    <property type="entry name" value="Zn_M74/Hedgehog-like"/>
</dbReference>
<organism evidence="3 4">
    <name type="scientific">Candidatus Dojkabacteria bacterium CG_4_10_14_0_2_um_filter_Dojkabacteria_WS6_41_15</name>
    <dbReference type="NCBI Taxonomy" id="2014249"/>
    <lineage>
        <taxon>Bacteria</taxon>
        <taxon>Candidatus Dojkabacteria</taxon>
    </lineage>
</organism>
<dbReference type="AlphaFoldDB" id="A0A2M7W120"/>
<proteinExistence type="predicted"/>
<protein>
    <recommendedName>
        <fullName evidence="2">D-alanyl-D-alanine carboxypeptidase-like core domain-containing protein</fullName>
    </recommendedName>
</protein>
<sequence length="463" mass="51117">MLTKHKIAVAVLIVLSLGALITFLLEWQYSPLNKAIAWYHLKTGSFATTQEASKYVTTLLDNEQISAQKLASYPYLAVSEQITEVVETAKPYTTGTSEDQSFLAEKTYTFPFGQDGIYDLEHHSLLVESKKASNFTVIGKTLAGPINQTVYVGRKNAEELKKEVLAQWKLLVIALGKKDAKQAEELISFAESEKFAKTAKLSDLRYRLAPTPSVAFAVGAEDAHTIRIGTLSLKQKNCSVTGEIYLVYLKDRRVYRLDNTYTALASMCAKPKPVNSTSSSTLSCSNCWLAPVSKQYALPTGFTPYVVSTGLSGGGYVTPDTKSALAKLFADAKTNGITVRVSSSYRSYSTQESLFNTYVNNEKKYGLTTAQATEKANTYSAKPGRSEHQLGTTTDLMSCKAPCSFYDSANNALYTYLKNNAHKFGFVISYPNGSQSYTGYVYEPWHIRYVGTTYSNELYNHGI</sequence>
<feature type="domain" description="D-alanyl-D-alanine carboxypeptidase-like core" evidence="2">
    <location>
        <begin position="316"/>
        <end position="451"/>
    </location>
</feature>
<name>A0A2M7W120_9BACT</name>
<dbReference type="Proteomes" id="UP000228952">
    <property type="component" value="Unassembled WGS sequence"/>
</dbReference>
<dbReference type="GO" id="GO:0006508">
    <property type="term" value="P:proteolysis"/>
    <property type="evidence" value="ECO:0007669"/>
    <property type="project" value="InterPro"/>
</dbReference>
<dbReference type="EMBL" id="PFQB01000107">
    <property type="protein sequence ID" value="PJA12634.1"/>
    <property type="molecule type" value="Genomic_DNA"/>
</dbReference>
<evidence type="ECO:0000313" key="4">
    <source>
        <dbReference type="Proteomes" id="UP000228952"/>
    </source>
</evidence>
<dbReference type="PANTHER" id="PTHR34385">
    <property type="entry name" value="D-ALANYL-D-ALANINE CARBOXYPEPTIDASE"/>
    <property type="match status" value="1"/>
</dbReference>
<dbReference type="Gene3D" id="3.30.1380.10">
    <property type="match status" value="1"/>
</dbReference>
<keyword evidence="1" id="KW-1133">Transmembrane helix</keyword>